<evidence type="ECO:0000313" key="2">
    <source>
        <dbReference type="EMBL" id="RAL11066.1"/>
    </source>
</evidence>
<name>A0A395HU44_ASPHC</name>
<dbReference type="Proteomes" id="UP000248961">
    <property type="component" value="Unassembled WGS sequence"/>
</dbReference>
<protein>
    <submittedName>
        <fullName evidence="2">Uncharacterized protein</fullName>
    </submittedName>
</protein>
<gene>
    <name evidence="2" type="ORF">BO97DRAFT_112234</name>
</gene>
<reference evidence="2 3" key="1">
    <citation type="submission" date="2018-02" db="EMBL/GenBank/DDBJ databases">
        <title>The genomes of Aspergillus section Nigri reveals drivers in fungal speciation.</title>
        <authorList>
            <consortium name="DOE Joint Genome Institute"/>
            <person name="Vesth T.C."/>
            <person name="Nybo J."/>
            <person name="Theobald S."/>
            <person name="Brandl J."/>
            <person name="Frisvad J.C."/>
            <person name="Nielsen K.F."/>
            <person name="Lyhne E.K."/>
            <person name="Kogle M.E."/>
            <person name="Kuo A."/>
            <person name="Riley R."/>
            <person name="Clum A."/>
            <person name="Nolan M."/>
            <person name="Lipzen A."/>
            <person name="Salamov A."/>
            <person name="Henrissat B."/>
            <person name="Wiebenga A."/>
            <person name="De vries R.P."/>
            <person name="Grigoriev I.V."/>
            <person name="Mortensen U.H."/>
            <person name="Andersen M.R."/>
            <person name="Baker S.E."/>
        </authorList>
    </citation>
    <scope>NUCLEOTIDE SEQUENCE [LARGE SCALE GENOMIC DNA]</scope>
    <source>
        <strain evidence="2 3">CBS 101889</strain>
    </source>
</reference>
<feature type="transmembrane region" description="Helical" evidence="1">
    <location>
        <begin position="34"/>
        <end position="52"/>
    </location>
</feature>
<keyword evidence="1" id="KW-0812">Transmembrane</keyword>
<dbReference type="RefSeq" id="XP_025550220.1">
    <property type="nucleotide sequence ID" value="XM_025689911.1"/>
</dbReference>
<evidence type="ECO:0000313" key="3">
    <source>
        <dbReference type="Proteomes" id="UP000248961"/>
    </source>
</evidence>
<dbReference type="GeneID" id="37194200"/>
<keyword evidence="1" id="KW-0472">Membrane</keyword>
<proteinExistence type="predicted"/>
<organism evidence="2 3">
    <name type="scientific">Aspergillus homomorphus (strain CBS 101889)</name>
    <dbReference type="NCBI Taxonomy" id="1450537"/>
    <lineage>
        <taxon>Eukaryota</taxon>
        <taxon>Fungi</taxon>
        <taxon>Dikarya</taxon>
        <taxon>Ascomycota</taxon>
        <taxon>Pezizomycotina</taxon>
        <taxon>Eurotiomycetes</taxon>
        <taxon>Eurotiomycetidae</taxon>
        <taxon>Eurotiales</taxon>
        <taxon>Aspergillaceae</taxon>
        <taxon>Aspergillus</taxon>
        <taxon>Aspergillus subgen. Circumdati</taxon>
    </lineage>
</organism>
<keyword evidence="1" id="KW-1133">Transmembrane helix</keyword>
<keyword evidence="3" id="KW-1185">Reference proteome</keyword>
<evidence type="ECO:0000256" key="1">
    <source>
        <dbReference type="SAM" id="Phobius"/>
    </source>
</evidence>
<dbReference type="EMBL" id="KZ824291">
    <property type="protein sequence ID" value="RAL11066.1"/>
    <property type="molecule type" value="Genomic_DNA"/>
</dbReference>
<dbReference type="VEuPathDB" id="FungiDB:BO97DRAFT_112234"/>
<sequence length="61" mass="6969">MCALCRHCLSTEREIAKVERLTTQSIPRCITCDAYIWLVIACLRLSVFSIILRPEKGLYAP</sequence>
<dbReference type="AlphaFoldDB" id="A0A395HU44"/>
<accession>A0A395HU44</accession>